<reference evidence="5 6" key="1">
    <citation type="submission" date="2023-12" db="EMBL/GenBank/DDBJ databases">
        <authorList>
            <person name="Menendez E."/>
            <person name="Kaur S."/>
            <person name="Flores-Felix J.D."/>
            <person name="diCenzo G.C."/>
            <person name="Peix A."/>
            <person name="Velazquez E."/>
        </authorList>
    </citation>
    <scope>NUCLEOTIDE SEQUENCE [LARGE SCALE GENOMIC DNA]</scope>
    <source>
        <strain evidence="5 6">CIP 108029</strain>
    </source>
</reference>
<dbReference type="Pfam" id="PF03328">
    <property type="entry name" value="HpcH_HpaI"/>
    <property type="match status" value="1"/>
</dbReference>
<gene>
    <name evidence="5" type="ORF">U5G49_002844</name>
</gene>
<accession>A0ABZ0ZHE2</accession>
<keyword evidence="6" id="KW-1185">Reference proteome</keyword>
<evidence type="ECO:0000313" key="5">
    <source>
        <dbReference type="EMBL" id="WQN37708.1"/>
    </source>
</evidence>
<protein>
    <submittedName>
        <fullName evidence="5">Aldolase/citrate lyase family protein</fullName>
    </submittedName>
</protein>
<dbReference type="RefSeq" id="WP_322790894.1">
    <property type="nucleotide sequence ID" value="NZ_CP140635.1"/>
</dbReference>
<sequence length="290" mass="30615">MVAFTTLAQPDGTNDEVKTRHPASLEFHMHPIETPIKNLMKTRMNAGEIAVGMIVRIVRGVEIAAIARSAGFDCLYIDLEHNSFSLETVSQISITAAALGVTPLVRVAGHNKADISRTLETGAQGVIVPHVETKAQAEDIVEAALFAPKGDRSLLATNAHTLFRGGPAAETMAKMNEATLVVGMIESVNAVANAADIASVDGMDMLLVGTNDLCNSLGIPGQLDSPKVMEAYKHVLEVCNAKGKHLGVGGLNTRPEIAKEILRMGARYVSTGSDTGFLTNTAIATAASFR</sequence>
<evidence type="ECO:0000259" key="4">
    <source>
        <dbReference type="Pfam" id="PF03328"/>
    </source>
</evidence>
<keyword evidence="3 5" id="KW-0456">Lyase</keyword>
<dbReference type="Gene3D" id="3.20.20.60">
    <property type="entry name" value="Phosphoenolpyruvate-binding domains"/>
    <property type="match status" value="1"/>
</dbReference>
<dbReference type="InterPro" id="IPR015813">
    <property type="entry name" value="Pyrv/PenolPyrv_kinase-like_dom"/>
</dbReference>
<dbReference type="InterPro" id="IPR005000">
    <property type="entry name" value="Aldolase/citrate-lyase_domain"/>
</dbReference>
<dbReference type="InterPro" id="IPR040442">
    <property type="entry name" value="Pyrv_kinase-like_dom_sf"/>
</dbReference>
<dbReference type="InterPro" id="IPR050251">
    <property type="entry name" value="HpcH-HpaI_aldolase"/>
</dbReference>
<dbReference type="Proteomes" id="UP001322785">
    <property type="component" value="Chromosome"/>
</dbReference>
<feature type="domain" description="HpcH/HpaI aldolase/citrate lyase" evidence="4">
    <location>
        <begin position="63"/>
        <end position="279"/>
    </location>
</feature>
<evidence type="ECO:0000256" key="2">
    <source>
        <dbReference type="ARBA" id="ARBA00022723"/>
    </source>
</evidence>
<keyword evidence="2" id="KW-0479">Metal-binding</keyword>
<comment type="similarity">
    <text evidence="1">Belongs to the HpcH/HpaI aldolase family.</text>
</comment>
<evidence type="ECO:0000313" key="6">
    <source>
        <dbReference type="Proteomes" id="UP001322785"/>
    </source>
</evidence>
<dbReference type="GO" id="GO:0016829">
    <property type="term" value="F:lyase activity"/>
    <property type="evidence" value="ECO:0007669"/>
    <property type="project" value="UniProtKB-KW"/>
</dbReference>
<dbReference type="EMBL" id="CP140635">
    <property type="protein sequence ID" value="WQN37708.1"/>
    <property type="molecule type" value="Genomic_DNA"/>
</dbReference>
<organism evidence="5 6">
    <name type="scientific">Rhizobium indigoferae</name>
    <dbReference type="NCBI Taxonomy" id="158891"/>
    <lineage>
        <taxon>Bacteria</taxon>
        <taxon>Pseudomonadati</taxon>
        <taxon>Pseudomonadota</taxon>
        <taxon>Alphaproteobacteria</taxon>
        <taxon>Hyphomicrobiales</taxon>
        <taxon>Rhizobiaceae</taxon>
        <taxon>Rhizobium/Agrobacterium group</taxon>
        <taxon>Rhizobium</taxon>
    </lineage>
</organism>
<dbReference type="PANTHER" id="PTHR30502">
    <property type="entry name" value="2-KETO-3-DEOXY-L-RHAMNONATE ALDOLASE"/>
    <property type="match status" value="1"/>
</dbReference>
<dbReference type="PANTHER" id="PTHR30502:SF0">
    <property type="entry name" value="PHOSPHOENOLPYRUVATE CARBOXYLASE FAMILY PROTEIN"/>
    <property type="match status" value="1"/>
</dbReference>
<evidence type="ECO:0000256" key="1">
    <source>
        <dbReference type="ARBA" id="ARBA00005568"/>
    </source>
</evidence>
<evidence type="ECO:0000256" key="3">
    <source>
        <dbReference type="ARBA" id="ARBA00023239"/>
    </source>
</evidence>
<name>A0ABZ0ZHE2_9HYPH</name>
<dbReference type="SUPFAM" id="SSF51621">
    <property type="entry name" value="Phosphoenolpyruvate/pyruvate domain"/>
    <property type="match status" value="1"/>
</dbReference>
<proteinExistence type="inferred from homology"/>